<feature type="region of interest" description="Disordered" evidence="3">
    <location>
        <begin position="327"/>
        <end position="467"/>
    </location>
</feature>
<feature type="non-terminal residue" evidence="6">
    <location>
        <position position="1"/>
    </location>
</feature>
<dbReference type="Gene3D" id="2.30.30.40">
    <property type="entry name" value="SH3 Domains"/>
    <property type="match status" value="2"/>
</dbReference>
<evidence type="ECO:0000259" key="5">
    <source>
        <dbReference type="PROSITE" id="PS50195"/>
    </source>
</evidence>
<feature type="non-terminal residue" evidence="6">
    <location>
        <position position="521"/>
    </location>
</feature>
<dbReference type="InterPro" id="IPR001683">
    <property type="entry name" value="PX_dom"/>
</dbReference>
<dbReference type="PROSITE" id="PS50002">
    <property type="entry name" value="SH3"/>
    <property type="match status" value="2"/>
</dbReference>
<dbReference type="PANTHER" id="PTHR15706:SF10">
    <property type="entry name" value="NADPH OXIDASE ORGANIZER 1"/>
    <property type="match status" value="1"/>
</dbReference>
<dbReference type="OrthoDB" id="10255964at2759"/>
<name>A0A851AT27_PICGY</name>
<feature type="compositionally biased region" description="Low complexity" evidence="3">
    <location>
        <begin position="372"/>
        <end position="410"/>
    </location>
</feature>
<dbReference type="GO" id="GO:0042554">
    <property type="term" value="P:superoxide anion generation"/>
    <property type="evidence" value="ECO:0007669"/>
    <property type="project" value="TreeGrafter"/>
</dbReference>
<evidence type="ECO:0000313" key="7">
    <source>
        <dbReference type="Proteomes" id="UP000631391"/>
    </source>
</evidence>
<evidence type="ECO:0000259" key="4">
    <source>
        <dbReference type="PROSITE" id="PS50002"/>
    </source>
</evidence>
<dbReference type="GO" id="GO:0005737">
    <property type="term" value="C:cytoplasm"/>
    <property type="evidence" value="ECO:0007669"/>
    <property type="project" value="TreeGrafter"/>
</dbReference>
<dbReference type="InterPro" id="IPR035758">
    <property type="entry name" value="NoxO1_SH3_2"/>
</dbReference>
<dbReference type="FunFam" id="3.30.1520.10:FF:000040">
    <property type="entry name" value="NADPH oxidase organizer 1"/>
    <property type="match status" value="1"/>
</dbReference>
<dbReference type="Gene3D" id="3.30.1520.10">
    <property type="entry name" value="Phox-like domain"/>
    <property type="match status" value="1"/>
</dbReference>
<evidence type="ECO:0000256" key="3">
    <source>
        <dbReference type="SAM" id="MobiDB-lite"/>
    </source>
</evidence>
<feature type="compositionally biased region" description="Polar residues" evidence="3">
    <location>
        <begin position="440"/>
        <end position="449"/>
    </location>
</feature>
<dbReference type="AlphaFoldDB" id="A0A851AT27"/>
<dbReference type="SMART" id="SM00326">
    <property type="entry name" value="SH3"/>
    <property type="match status" value="2"/>
</dbReference>
<dbReference type="Pfam" id="PF14604">
    <property type="entry name" value="SH3_9"/>
    <property type="match status" value="1"/>
</dbReference>
<dbReference type="InterPro" id="IPR036028">
    <property type="entry name" value="SH3-like_dom_sf"/>
</dbReference>
<feature type="compositionally biased region" description="Low complexity" evidence="3">
    <location>
        <begin position="509"/>
        <end position="521"/>
    </location>
</feature>
<dbReference type="FunFam" id="2.30.30.40:FF:000219">
    <property type="entry name" value="NADPH oxidase organizer 1"/>
    <property type="match status" value="1"/>
</dbReference>
<dbReference type="SUPFAM" id="SSF64268">
    <property type="entry name" value="PX domain"/>
    <property type="match status" value="1"/>
</dbReference>
<proteinExistence type="predicted"/>
<keyword evidence="1 2" id="KW-0728">SH3 domain</keyword>
<keyword evidence="7" id="KW-1185">Reference proteome</keyword>
<feature type="compositionally biased region" description="Pro residues" evidence="3">
    <location>
        <begin position="339"/>
        <end position="355"/>
    </location>
</feature>
<evidence type="ECO:0000313" key="6">
    <source>
        <dbReference type="EMBL" id="NWI35790.1"/>
    </source>
</evidence>
<dbReference type="Proteomes" id="UP000631391">
    <property type="component" value="Unassembled WGS sequence"/>
</dbReference>
<dbReference type="GO" id="GO:0035091">
    <property type="term" value="F:phosphatidylinositol binding"/>
    <property type="evidence" value="ECO:0007669"/>
    <property type="project" value="InterPro"/>
</dbReference>
<feature type="domain" description="SH3" evidence="4">
    <location>
        <begin position="249"/>
        <end position="308"/>
    </location>
</feature>
<protein>
    <submittedName>
        <fullName evidence="6">NOXO1 oxidase</fullName>
    </submittedName>
</protein>
<dbReference type="EMBL" id="WEKY01002731">
    <property type="protein sequence ID" value="NWI35790.1"/>
    <property type="molecule type" value="Genomic_DNA"/>
</dbReference>
<dbReference type="PROSITE" id="PS50195">
    <property type="entry name" value="PX"/>
    <property type="match status" value="1"/>
</dbReference>
<dbReference type="InterPro" id="IPR051228">
    <property type="entry name" value="NADPH_Oxidase/PX-Domain"/>
</dbReference>
<feature type="domain" description="SH3" evidence="4">
    <location>
        <begin position="175"/>
        <end position="237"/>
    </location>
</feature>
<feature type="domain" description="PX" evidence="5">
    <location>
        <begin position="23"/>
        <end position="144"/>
    </location>
</feature>
<dbReference type="PANTHER" id="PTHR15706">
    <property type="entry name" value="SH3 MULTIPLE DOMAIN"/>
    <property type="match status" value="1"/>
</dbReference>
<feature type="region of interest" description="Disordered" evidence="3">
    <location>
        <begin position="502"/>
        <end position="521"/>
    </location>
</feature>
<evidence type="ECO:0000256" key="1">
    <source>
        <dbReference type="ARBA" id="ARBA00022443"/>
    </source>
</evidence>
<evidence type="ECO:0000256" key="2">
    <source>
        <dbReference type="PROSITE-ProRule" id="PRU00192"/>
    </source>
</evidence>
<dbReference type="GO" id="GO:0016176">
    <property type="term" value="F:superoxide-generating NADPH oxidase activator activity"/>
    <property type="evidence" value="ECO:0007669"/>
    <property type="project" value="TreeGrafter"/>
</dbReference>
<gene>
    <name evidence="6" type="primary">Noxo1</name>
    <name evidence="6" type="ORF">PICGYM_R03405</name>
</gene>
<dbReference type="InterPro" id="IPR001452">
    <property type="entry name" value="SH3_domain"/>
</dbReference>
<dbReference type="InterPro" id="IPR036871">
    <property type="entry name" value="PX_dom_sf"/>
</dbReference>
<reference evidence="6" key="1">
    <citation type="submission" date="2019-10" db="EMBL/GenBank/DDBJ databases">
        <title>Bird 10,000 Genomes (B10K) Project - Family phase.</title>
        <authorList>
            <person name="Zhang G."/>
        </authorList>
    </citation>
    <scope>NUCLEOTIDE SEQUENCE</scope>
    <source>
        <strain evidence="6">B10K-DU-012-30</strain>
        <tissue evidence="6">Muscle</tissue>
    </source>
</reference>
<sequence>AILPAPIPAAPCEGGAAAVGKMSCNRYPVDVKAVGFMQCRKQKNYMMFVSWSDQNNILIYRTFQDFKKFHKELKRKFPTESGSLRSLPRFKGITMQQRKGGKLNRSLEILKLLETYSQELLKTDVKISRGEEVNQFFKAQTQDLDPSFPENSVVIMPSVFRREKNPRPLSITLPQASQSYRCLEAFETKDTKNKPFTVAQKEIVEVLIKDMTGWWLVENADKQIAWFPASYLEELDACEDIQNAFCSNEEGSLYFVVQPYEAQKADELSLNQGVVVEVLRRSHNGWWLIRYNGCTGYMPSLCLRPYQNPHHKLQTIMSCSLHAPSPNLGSPLAPSPNLGSPPAPSPNLRSPPAPSPNLGSPNLRSPQRRGQAVPRAGGSPASSARPLPRASSTPQLDPDSSSLSSASSSDGDARLGWQRDSWPSLPEAERARRSPLPSHGRTSLSSESPLLSARAGSDRGFAESPAAELCPSLAEAELPAGVPKVPARPSAREILQRCSTVTKRAVQQSAPRAALPAPSRD</sequence>
<dbReference type="CDD" id="cd12024">
    <property type="entry name" value="SH3_NoxO1_2"/>
    <property type="match status" value="1"/>
</dbReference>
<comment type="caution">
    <text evidence="6">The sequence shown here is derived from an EMBL/GenBank/DDBJ whole genome shotgun (WGS) entry which is preliminary data.</text>
</comment>
<dbReference type="FunFam" id="2.30.30.40:FF:000233">
    <property type="entry name" value="NADPH oxidase organizer 1"/>
    <property type="match status" value="1"/>
</dbReference>
<organism evidence="6 7">
    <name type="scientific">Picathartes gymnocephalus</name>
    <name type="common">White-necked rockfowl</name>
    <dbReference type="NCBI Taxonomy" id="175131"/>
    <lineage>
        <taxon>Eukaryota</taxon>
        <taxon>Metazoa</taxon>
        <taxon>Chordata</taxon>
        <taxon>Craniata</taxon>
        <taxon>Vertebrata</taxon>
        <taxon>Euteleostomi</taxon>
        <taxon>Archelosauria</taxon>
        <taxon>Archosauria</taxon>
        <taxon>Dinosauria</taxon>
        <taxon>Saurischia</taxon>
        <taxon>Theropoda</taxon>
        <taxon>Coelurosauria</taxon>
        <taxon>Aves</taxon>
        <taxon>Neognathae</taxon>
        <taxon>Neoaves</taxon>
        <taxon>Telluraves</taxon>
        <taxon>Australaves</taxon>
        <taxon>Passeriformes</taxon>
        <taxon>Picathartidae</taxon>
        <taxon>Picathartes</taxon>
    </lineage>
</organism>
<dbReference type="Pfam" id="PF00787">
    <property type="entry name" value="PX"/>
    <property type="match status" value="1"/>
</dbReference>
<dbReference type="SUPFAM" id="SSF50044">
    <property type="entry name" value="SH3-domain"/>
    <property type="match status" value="2"/>
</dbReference>
<accession>A0A851AT27</accession>